<keyword evidence="4" id="KW-1015">Disulfide bond</keyword>
<feature type="non-terminal residue" evidence="6">
    <location>
        <position position="1"/>
    </location>
</feature>
<evidence type="ECO:0000313" key="6">
    <source>
        <dbReference type="EMBL" id="KAK0654956.1"/>
    </source>
</evidence>
<name>A0AA39YNN8_9PEZI</name>
<dbReference type="InterPro" id="IPR032382">
    <property type="entry name" value="AltA1"/>
</dbReference>
<dbReference type="EMBL" id="JAULSV010000001">
    <property type="protein sequence ID" value="KAK0654956.1"/>
    <property type="molecule type" value="Genomic_DNA"/>
</dbReference>
<feature type="non-terminal residue" evidence="6">
    <location>
        <position position="161"/>
    </location>
</feature>
<dbReference type="Proteomes" id="UP001174936">
    <property type="component" value="Unassembled WGS sequence"/>
</dbReference>
<keyword evidence="2" id="KW-0964">Secreted</keyword>
<evidence type="ECO:0000256" key="3">
    <source>
        <dbReference type="ARBA" id="ARBA00022729"/>
    </source>
</evidence>
<comment type="subcellular location">
    <subcellularLocation>
        <location evidence="1">Secreted</location>
    </subcellularLocation>
</comment>
<keyword evidence="7" id="KW-1185">Reference proteome</keyword>
<evidence type="ECO:0000313" key="7">
    <source>
        <dbReference type="Proteomes" id="UP001174936"/>
    </source>
</evidence>
<feature type="domain" description="AA1-like" evidence="5">
    <location>
        <begin position="24"/>
        <end position="150"/>
    </location>
</feature>
<protein>
    <recommendedName>
        <fullName evidence="5">AA1-like domain-containing protein</fullName>
    </recommendedName>
</protein>
<proteinExistence type="predicted"/>
<evidence type="ECO:0000256" key="4">
    <source>
        <dbReference type="ARBA" id="ARBA00023157"/>
    </source>
</evidence>
<evidence type="ECO:0000256" key="1">
    <source>
        <dbReference type="ARBA" id="ARBA00004613"/>
    </source>
</evidence>
<evidence type="ECO:0000256" key="2">
    <source>
        <dbReference type="ARBA" id="ARBA00022525"/>
    </source>
</evidence>
<dbReference type="Pfam" id="PF16541">
    <property type="entry name" value="AltA1"/>
    <property type="match status" value="1"/>
</dbReference>
<sequence>TPNTCIATSLSNFAWDLSLEYHAFWYFTTPAHQNSWGTVTLNLTNPAIPTVKVNCQANSDRLSDFFYGDQLYPCVVEDAAKGKGIGETGFRFWSHSKVEVNQTWGCDNRVKFNAIGNVGLEGMKCTDVSWTNPNWTMGTGAFYSTRDVKCTPISLKVKPAE</sequence>
<comment type="caution">
    <text evidence="6">The sequence shown here is derived from an EMBL/GenBank/DDBJ whole genome shotgun (WGS) entry which is preliminary data.</text>
</comment>
<keyword evidence="3" id="KW-0732">Signal</keyword>
<dbReference type="GO" id="GO:0005576">
    <property type="term" value="C:extracellular region"/>
    <property type="evidence" value="ECO:0007669"/>
    <property type="project" value="UniProtKB-SubCell"/>
</dbReference>
<evidence type="ECO:0000259" key="5">
    <source>
        <dbReference type="Pfam" id="PF16541"/>
    </source>
</evidence>
<accession>A0AA39YNN8</accession>
<dbReference type="AlphaFoldDB" id="A0AA39YNN8"/>
<organism evidence="6 7">
    <name type="scientific">Cercophora newfieldiana</name>
    <dbReference type="NCBI Taxonomy" id="92897"/>
    <lineage>
        <taxon>Eukaryota</taxon>
        <taxon>Fungi</taxon>
        <taxon>Dikarya</taxon>
        <taxon>Ascomycota</taxon>
        <taxon>Pezizomycotina</taxon>
        <taxon>Sordariomycetes</taxon>
        <taxon>Sordariomycetidae</taxon>
        <taxon>Sordariales</taxon>
        <taxon>Lasiosphaeriaceae</taxon>
        <taxon>Cercophora</taxon>
    </lineage>
</organism>
<gene>
    <name evidence="6" type="ORF">B0T16DRAFT_302805</name>
</gene>
<reference evidence="6" key="1">
    <citation type="submission" date="2023-06" db="EMBL/GenBank/DDBJ databases">
        <title>Genome-scale phylogeny and comparative genomics of the fungal order Sordariales.</title>
        <authorList>
            <consortium name="Lawrence Berkeley National Laboratory"/>
            <person name="Hensen N."/>
            <person name="Bonometti L."/>
            <person name="Westerberg I."/>
            <person name="Brannstrom I.O."/>
            <person name="Guillou S."/>
            <person name="Cros-Aarteil S."/>
            <person name="Calhoun S."/>
            <person name="Haridas S."/>
            <person name="Kuo A."/>
            <person name="Mondo S."/>
            <person name="Pangilinan J."/>
            <person name="Riley R."/>
            <person name="Labutti K."/>
            <person name="Andreopoulos B."/>
            <person name="Lipzen A."/>
            <person name="Chen C."/>
            <person name="Yanf M."/>
            <person name="Daum C."/>
            <person name="Ng V."/>
            <person name="Clum A."/>
            <person name="Steindorff A."/>
            <person name="Ohm R."/>
            <person name="Martin F."/>
            <person name="Silar P."/>
            <person name="Natvig D."/>
            <person name="Lalanne C."/>
            <person name="Gautier V."/>
            <person name="Ament-Velasquez S.L."/>
            <person name="Kruys A."/>
            <person name="Hutchinson M.I."/>
            <person name="Powell A.J."/>
            <person name="Barry K."/>
            <person name="Miller A.N."/>
            <person name="Grigoriev I.V."/>
            <person name="Debuchy R."/>
            <person name="Gladieux P."/>
            <person name="Thoren M.H."/>
            <person name="Johannesson H."/>
        </authorList>
    </citation>
    <scope>NUCLEOTIDE SEQUENCE</scope>
    <source>
        <strain evidence="6">SMH2532-1</strain>
    </source>
</reference>